<dbReference type="InterPro" id="IPR050090">
    <property type="entry name" value="Tyrosine_recombinase_XerCD"/>
</dbReference>
<dbReference type="RefSeq" id="WP_313876353.1">
    <property type="nucleotide sequence ID" value="NZ_JAVBIK010000003.1"/>
</dbReference>
<name>A0ABU3KS74_9BURK</name>
<feature type="compositionally biased region" description="Low complexity" evidence="6">
    <location>
        <begin position="279"/>
        <end position="295"/>
    </location>
</feature>
<feature type="domain" description="Tyr recombinase" evidence="7">
    <location>
        <begin position="461"/>
        <end position="692"/>
    </location>
</feature>
<dbReference type="Proteomes" id="UP001321700">
    <property type="component" value="Unassembled WGS sequence"/>
</dbReference>
<feature type="region of interest" description="Disordered" evidence="6">
    <location>
        <begin position="273"/>
        <end position="295"/>
    </location>
</feature>
<dbReference type="Pfam" id="PF00589">
    <property type="entry name" value="Phage_integrase"/>
    <property type="match status" value="1"/>
</dbReference>
<feature type="region of interest" description="Disordered" evidence="6">
    <location>
        <begin position="1"/>
        <end position="34"/>
    </location>
</feature>
<dbReference type="InterPro" id="IPR011010">
    <property type="entry name" value="DNA_brk_join_enz"/>
</dbReference>
<evidence type="ECO:0000256" key="6">
    <source>
        <dbReference type="SAM" id="MobiDB-lite"/>
    </source>
</evidence>
<accession>A0ABU3KS74</accession>
<dbReference type="InterPro" id="IPR013762">
    <property type="entry name" value="Integrase-like_cat_sf"/>
</dbReference>
<keyword evidence="2" id="KW-0229">DNA integration</keyword>
<dbReference type="PROSITE" id="PS51898">
    <property type="entry name" value="TYR_RECOMBINASE"/>
    <property type="match status" value="1"/>
</dbReference>
<keyword evidence="10" id="KW-1185">Reference proteome</keyword>
<dbReference type="Gene3D" id="1.10.443.10">
    <property type="entry name" value="Intergrase catalytic core"/>
    <property type="match status" value="1"/>
</dbReference>
<evidence type="ECO:0000259" key="7">
    <source>
        <dbReference type="PROSITE" id="PS51898"/>
    </source>
</evidence>
<sequence>MAVSTAFPSADPLFHSPVPKRRGRPPGSKSKVIKDPRSLGVHHFAFVRSALLGLDLRQSFDRYLAWADSTTDLRYVQNRKDALLQQIIEAGRNLDLGLPKHAGLHASLDVLRSQAKPVAAVQLPTLEEWVEQEGMDPNMYSEAELLDEYKAAFGLDNADALEAGSHLKDPSAEQVRALNHLESLLAIQPTAEDKLELWFARPVVKRLRNVGLLLLKDLVNFINVYGYRWHGRIEGFGALRAGQVVYWLQLQQEQLRMAIQATALQPKSLTALQSPKVNSSGSPSPALPSPSGSTSGTLTLIDRELQRIALTPTLTGEIGVFRSHMANTLGAGNDGEAIAAWLSRYNEKPSTQRSYRKEIERFVLWCAQDLRKPISSVTAPDCQRYREFLKAVPASWIHSQPVLRSEPQWRAFRGQPSPASQKQALVILQTLFTGLMDAGYLVANPFRALMKSFDLPVSKVDIRRSFTEAEWAFVLQNLSTLPSSPESHRLRCILELLVTSGVRLDELANARYKDLRLENLPDQPPTWVLTVTGKRNKIREIPLKDSIVALISQHAKEFLAEDKQLVDAGELPLIRTLHASVPKWHQSSTGATHVAAVSTKRGLPLSASGIYAVLKRFFNKISYLCHEAGLEQARFLKASTHWMRHTFVRQALVDGVPIEVVSELAGHASIDTTSIYSTQELARKIDAVKLMKRRSV</sequence>
<comment type="similarity">
    <text evidence="1">Belongs to the 'phage' integrase family.</text>
</comment>
<evidence type="ECO:0000256" key="5">
    <source>
        <dbReference type="PROSITE-ProRule" id="PRU01248"/>
    </source>
</evidence>
<evidence type="ECO:0000256" key="2">
    <source>
        <dbReference type="ARBA" id="ARBA00022908"/>
    </source>
</evidence>
<keyword evidence="4" id="KW-0233">DNA recombination</keyword>
<dbReference type="PANTHER" id="PTHR30349">
    <property type="entry name" value="PHAGE INTEGRASE-RELATED"/>
    <property type="match status" value="1"/>
</dbReference>
<dbReference type="InterPro" id="IPR044068">
    <property type="entry name" value="CB"/>
</dbReference>
<dbReference type="Gene3D" id="1.10.150.130">
    <property type="match status" value="1"/>
</dbReference>
<dbReference type="InterPro" id="IPR002104">
    <property type="entry name" value="Integrase_catalytic"/>
</dbReference>
<dbReference type="CDD" id="cd00397">
    <property type="entry name" value="DNA_BRE_C"/>
    <property type="match status" value="1"/>
</dbReference>
<gene>
    <name evidence="9" type="ORF">RAE19_18535</name>
</gene>
<keyword evidence="3 5" id="KW-0238">DNA-binding</keyword>
<organism evidence="9 10">
    <name type="scientific">Rhodoferax potami</name>
    <dbReference type="NCBI Taxonomy" id="3068338"/>
    <lineage>
        <taxon>Bacteria</taxon>
        <taxon>Pseudomonadati</taxon>
        <taxon>Pseudomonadota</taxon>
        <taxon>Betaproteobacteria</taxon>
        <taxon>Burkholderiales</taxon>
        <taxon>Comamonadaceae</taxon>
        <taxon>Rhodoferax</taxon>
    </lineage>
</organism>
<evidence type="ECO:0000256" key="4">
    <source>
        <dbReference type="ARBA" id="ARBA00023172"/>
    </source>
</evidence>
<evidence type="ECO:0000256" key="1">
    <source>
        <dbReference type="ARBA" id="ARBA00008857"/>
    </source>
</evidence>
<protein>
    <submittedName>
        <fullName evidence="9">Tyrosine-type recombinase/integrase</fullName>
    </submittedName>
</protein>
<dbReference type="EMBL" id="JAVBIK010000003">
    <property type="protein sequence ID" value="MDT7520659.1"/>
    <property type="molecule type" value="Genomic_DNA"/>
</dbReference>
<dbReference type="InterPro" id="IPR022169">
    <property type="entry name" value="DUF3701"/>
</dbReference>
<feature type="domain" description="Core-binding (CB)" evidence="8">
    <location>
        <begin position="332"/>
        <end position="436"/>
    </location>
</feature>
<reference evidence="9 10" key="1">
    <citation type="submission" date="2023-08" db="EMBL/GenBank/DDBJ databases">
        <title>Rhodoferax potami sp. nov. and Rhodoferax mekongensis sp. nov., isolated from the Mekong River in Thailand.</title>
        <authorList>
            <person name="Kitikhun S."/>
            <person name="Charoenyingcharoen P."/>
            <person name="Siriarchawattana P."/>
            <person name="Likhitrattanapisal S."/>
            <person name="Nilsakha T."/>
            <person name="Chanpet A."/>
            <person name="Rattanawaree P."/>
            <person name="Ingsriswang S."/>
        </authorList>
    </citation>
    <scope>NUCLEOTIDE SEQUENCE [LARGE SCALE GENOMIC DNA]</scope>
    <source>
        <strain evidence="9 10">TBRC 17660</strain>
    </source>
</reference>
<evidence type="ECO:0000259" key="8">
    <source>
        <dbReference type="PROSITE" id="PS51900"/>
    </source>
</evidence>
<evidence type="ECO:0000313" key="10">
    <source>
        <dbReference type="Proteomes" id="UP001321700"/>
    </source>
</evidence>
<comment type="caution">
    <text evidence="9">The sequence shown here is derived from an EMBL/GenBank/DDBJ whole genome shotgun (WGS) entry which is preliminary data.</text>
</comment>
<proteinExistence type="inferred from homology"/>
<evidence type="ECO:0000313" key="9">
    <source>
        <dbReference type="EMBL" id="MDT7520659.1"/>
    </source>
</evidence>
<evidence type="ECO:0000256" key="3">
    <source>
        <dbReference type="ARBA" id="ARBA00023125"/>
    </source>
</evidence>
<dbReference type="InterPro" id="IPR010998">
    <property type="entry name" value="Integrase_recombinase_N"/>
</dbReference>
<dbReference type="PANTHER" id="PTHR30349:SF41">
    <property type="entry name" value="INTEGRASE_RECOMBINASE PROTEIN MJ0367-RELATED"/>
    <property type="match status" value="1"/>
</dbReference>
<dbReference type="PROSITE" id="PS51900">
    <property type="entry name" value="CB"/>
    <property type="match status" value="1"/>
</dbReference>
<dbReference type="Pfam" id="PF12482">
    <property type="entry name" value="DUF3701"/>
    <property type="match status" value="1"/>
</dbReference>
<dbReference type="SUPFAM" id="SSF56349">
    <property type="entry name" value="DNA breaking-rejoining enzymes"/>
    <property type="match status" value="1"/>
</dbReference>